<feature type="transmembrane region" description="Helical" evidence="6">
    <location>
        <begin position="211"/>
        <end position="232"/>
    </location>
</feature>
<name>A0A1L5YCF9_9EUKA</name>
<evidence type="ECO:0000313" key="9">
    <source>
        <dbReference type="EMBL" id="BBL86358.1"/>
    </source>
</evidence>
<evidence type="ECO:0000313" key="8">
    <source>
        <dbReference type="EMBL" id="AQX45145.1"/>
    </source>
</evidence>
<dbReference type="NCBIfam" id="NF037961">
    <property type="entry name" value="RodA_shape"/>
    <property type="match status" value="1"/>
</dbReference>
<dbReference type="PANTHER" id="PTHR30474:SF1">
    <property type="entry name" value="PEPTIDOGLYCAN GLYCOSYLTRANSFERASE MRDB"/>
    <property type="match status" value="1"/>
</dbReference>
<evidence type="ECO:0000256" key="5">
    <source>
        <dbReference type="ARBA" id="ARBA00023136"/>
    </source>
</evidence>
<dbReference type="EMBL" id="KY124271">
    <property type="protein sequence ID" value="AQX45145.1"/>
    <property type="molecule type" value="Genomic_DNA"/>
</dbReference>
<dbReference type="EMBL" id="KX897545">
    <property type="protein sequence ID" value="APP88378.1"/>
    <property type="molecule type" value="Genomic_DNA"/>
</dbReference>
<evidence type="ECO:0000313" key="7">
    <source>
        <dbReference type="EMBL" id="APP88378.1"/>
    </source>
</evidence>
<proteinExistence type="predicted"/>
<dbReference type="GO" id="GO:0005886">
    <property type="term" value="C:plasma membrane"/>
    <property type="evidence" value="ECO:0007669"/>
    <property type="project" value="TreeGrafter"/>
</dbReference>
<dbReference type="GO" id="GO:0051301">
    <property type="term" value="P:cell division"/>
    <property type="evidence" value="ECO:0007669"/>
    <property type="project" value="UniProtKB-KW"/>
</dbReference>
<evidence type="ECO:0000256" key="6">
    <source>
        <dbReference type="SAM" id="Phobius"/>
    </source>
</evidence>
<comment type="subcellular location">
    <subcellularLocation>
        <location evidence="1">Membrane</location>
        <topology evidence="1">Multi-pass membrane protein</topology>
    </subcellularLocation>
</comment>
<reference evidence="9 10" key="2">
    <citation type="submission" date="2019-06" db="EMBL/GenBank/DDBJ databases">
        <title>A hidden player of endosymbiotic evolution: DNA virus triggered massive gene transfer.</title>
        <authorList>
            <person name="Matsuo M."/>
            <person name="Katahata A."/>
            <person name="Tachikawa M."/>
            <person name="Minakuchi Y."/>
            <person name="Noguchi H."/>
            <person name="Toyoda A."/>
            <person name="Fujiyama A."/>
            <person name="Suzuki Y."/>
            <person name="Satoh S."/>
            <person name="Nakayama T."/>
            <person name="Kamikawa R."/>
            <person name="Nomura M."/>
            <person name="Inagaki Y."/>
            <person name="Ishida K."/>
            <person name="Obokata J."/>
        </authorList>
    </citation>
    <scope>NUCLEOTIDE SEQUENCE [LARGE SCALE GENOMIC DNA]</scope>
    <source>
        <strain evidence="9 10">MYN1</strain>
    </source>
</reference>
<feature type="transmembrane region" description="Helical" evidence="6">
    <location>
        <begin position="180"/>
        <end position="205"/>
    </location>
</feature>
<keyword evidence="4 6" id="KW-1133">Transmembrane helix</keyword>
<dbReference type="NCBIfam" id="TIGR02210">
    <property type="entry name" value="rodA_shape"/>
    <property type="match status" value="1"/>
</dbReference>
<feature type="transmembrane region" description="Helical" evidence="6">
    <location>
        <begin position="93"/>
        <end position="111"/>
    </location>
</feature>
<gene>
    <name evidence="9" type="primary">rodA</name>
    <name evidence="9" type="synonym">MYN1_Chr_540</name>
    <name evidence="7" type="ORF">PCKR_602</name>
    <name evidence="8" type="ORF">PFK_602</name>
    <name evidence="9" type="ORF">PMYN1_Chma550</name>
</gene>
<dbReference type="GO" id="GO:0032153">
    <property type="term" value="C:cell division site"/>
    <property type="evidence" value="ECO:0007669"/>
    <property type="project" value="TreeGrafter"/>
</dbReference>
<reference evidence="7" key="1">
    <citation type="journal article" date="2017" name="Protist">
        <title>Diversity of the Photosynthetic Paulinella Species, with the Description of Paulinella micropora sp. nov. and the Chromatophore Genome Sequence for strain KR01.</title>
        <authorList>
            <person name="Lhee D."/>
            <person name="Yang E.C."/>
            <person name="Kim J.I."/>
            <person name="Nakayama T."/>
            <person name="Zuccarello G."/>
            <person name="Andersen R.A."/>
            <person name="Yoon H.S."/>
        </authorList>
    </citation>
    <scope>NUCLEOTIDE SEQUENCE</scope>
    <source>
        <strain evidence="8">FK01</strain>
        <strain evidence="7">KR01</strain>
    </source>
</reference>
<feature type="transmembrane region" description="Helical" evidence="6">
    <location>
        <begin position="154"/>
        <end position="173"/>
    </location>
</feature>
<dbReference type="Proteomes" id="UP000503178">
    <property type="component" value="Chromatophore Pltd"/>
</dbReference>
<keyword evidence="9" id="KW-0131">Cell cycle</keyword>
<sequence length="439" mass="48401">MLPFHRFLGTQRRRSRQFSFRSDGDNRRRRLELVGLWGVPIGLTLLSGVLIASTQRGTDTVKWYYHWATGVIGLETALLIARSKLIEWVKDWLDLLYFLTIASLLAVRFVGTSALGAQRWINIAGLHVQPSEFAKVAVILFLADVLANNPPTTFRGFGLSLATIAMPWFLVFIQPDLGTSLVFGFILLTMLFWSGMRLSLIILLISPLVSGILGVVFPLGLAGWIPITSLLIRRPLILVRSPLSLIRIGPAVVGFMQVVSAIIAPYLWVYGLKEYQRDRLILFLDPGKDPLGGGYHLLQSQITIGAGEIFGRGLMQGEMTKLQFIPEQHTDFIFSVLGEETGFLGCVLIVSSFVLLIWRLIQIAGNAKNSFESLVVIGIAAMVMFQVFVNISMTIGLGPITGIPLPWMSYGRSAIIANFLSLGLCASIARRGGQRSIGL</sequence>
<evidence type="ECO:0000313" key="10">
    <source>
        <dbReference type="Proteomes" id="UP000503178"/>
    </source>
</evidence>
<keyword evidence="5 6" id="KW-0472">Membrane</keyword>
<keyword evidence="2 6" id="KW-0812">Transmembrane</keyword>
<evidence type="ECO:0000256" key="3">
    <source>
        <dbReference type="ARBA" id="ARBA00022960"/>
    </source>
</evidence>
<dbReference type="AlphaFoldDB" id="A0A1L5YCF9"/>
<evidence type="ECO:0000256" key="4">
    <source>
        <dbReference type="ARBA" id="ARBA00022989"/>
    </source>
</evidence>
<dbReference type="InterPro" id="IPR011923">
    <property type="entry name" value="RodA/MrdB"/>
</dbReference>
<keyword evidence="3" id="KW-0133">Cell shape</keyword>
<geneLocation type="plastid" evidence="7"/>
<dbReference type="PANTHER" id="PTHR30474">
    <property type="entry name" value="CELL CYCLE PROTEIN"/>
    <property type="match status" value="1"/>
</dbReference>
<keyword evidence="9" id="KW-0132">Cell division</keyword>
<protein>
    <submittedName>
        <fullName evidence="9">Cell division protein</fullName>
    </submittedName>
</protein>
<feature type="transmembrane region" description="Helical" evidence="6">
    <location>
        <begin position="410"/>
        <end position="429"/>
    </location>
</feature>
<feature type="transmembrane region" description="Helical" evidence="6">
    <location>
        <begin position="342"/>
        <end position="361"/>
    </location>
</feature>
<dbReference type="GO" id="GO:0008360">
    <property type="term" value="P:regulation of cell shape"/>
    <property type="evidence" value="ECO:0007669"/>
    <property type="project" value="UniProtKB-KW"/>
</dbReference>
<dbReference type="GO" id="GO:0015648">
    <property type="term" value="F:lipid-linked peptidoglycan transporter activity"/>
    <property type="evidence" value="ECO:0007669"/>
    <property type="project" value="TreeGrafter"/>
</dbReference>
<feature type="transmembrane region" description="Helical" evidence="6">
    <location>
        <begin position="244"/>
        <end position="268"/>
    </location>
</feature>
<dbReference type="EMBL" id="LC490351">
    <property type="protein sequence ID" value="BBL86358.1"/>
    <property type="molecule type" value="Genomic_DNA"/>
</dbReference>
<feature type="transmembrane region" description="Helical" evidence="6">
    <location>
        <begin position="64"/>
        <end position="81"/>
    </location>
</feature>
<dbReference type="InterPro" id="IPR001182">
    <property type="entry name" value="FtsW/RodA"/>
</dbReference>
<keyword evidence="10" id="KW-1185">Reference proteome</keyword>
<feature type="transmembrane region" description="Helical" evidence="6">
    <location>
        <begin position="31"/>
        <end position="52"/>
    </location>
</feature>
<feature type="transmembrane region" description="Helical" evidence="6">
    <location>
        <begin position="373"/>
        <end position="398"/>
    </location>
</feature>
<accession>A0A1L5YCF9</accession>
<dbReference type="Pfam" id="PF01098">
    <property type="entry name" value="FTSW_RODA_SPOVE"/>
    <property type="match status" value="2"/>
</dbReference>
<organism evidence="7">
    <name type="scientific">Paulinella micropora</name>
    <dbReference type="NCBI Taxonomy" id="1928728"/>
    <lineage>
        <taxon>Eukaryota</taxon>
        <taxon>Sar</taxon>
        <taxon>Rhizaria</taxon>
        <taxon>Cercozoa</taxon>
        <taxon>Imbricatea</taxon>
        <taxon>Silicofilosea</taxon>
        <taxon>Euglyphida</taxon>
        <taxon>Paulinellidae</taxon>
        <taxon>Paulinella</taxon>
    </lineage>
</organism>
<evidence type="ECO:0000256" key="1">
    <source>
        <dbReference type="ARBA" id="ARBA00004141"/>
    </source>
</evidence>
<keyword evidence="7" id="KW-0934">Plastid</keyword>
<evidence type="ECO:0000256" key="2">
    <source>
        <dbReference type="ARBA" id="ARBA00022692"/>
    </source>
</evidence>